<protein>
    <submittedName>
        <fullName evidence="3">Gamma1-adaptin brefeldin A resistance protein</fullName>
    </submittedName>
</protein>
<dbReference type="GO" id="GO:0034315">
    <property type="term" value="P:regulation of Arp2/3 complex-mediated actin nucleation"/>
    <property type="evidence" value="ECO:0007669"/>
    <property type="project" value="InterPro"/>
</dbReference>
<dbReference type="GO" id="GO:2000146">
    <property type="term" value="P:negative regulation of cell motility"/>
    <property type="evidence" value="ECO:0007669"/>
    <property type="project" value="InterPro"/>
</dbReference>
<name>K1R3N4_MAGGI</name>
<dbReference type="GO" id="GO:0005829">
    <property type="term" value="C:cytosol"/>
    <property type="evidence" value="ECO:0007669"/>
    <property type="project" value="GOC"/>
</dbReference>
<feature type="region of interest" description="Disordered" evidence="2">
    <location>
        <begin position="133"/>
        <end position="155"/>
    </location>
</feature>
<dbReference type="EMBL" id="JH817892">
    <property type="protein sequence ID" value="EKC40383.1"/>
    <property type="molecule type" value="Genomic_DNA"/>
</dbReference>
<dbReference type="AlphaFoldDB" id="K1R3N4"/>
<sequence>MVCCVSYSLLRSEHAQPTPTSVDVVYACSLLKREYCVILRKYLRTRYSVERDFSIEFENLMEDDPVQDEVTRLVTEREKQLLASKQYTNLIHEQKRIDAEIDSKLAQQEEELRLEEEKFYEAKREAARIAKLQKAKEKKAKTSAPSGSKSWLGENEKDWDVAGGEDDFELFLANVKARSLKTTARLREGDGQSSNSSVQTTTHSKDRSQADGSSLDLEWEHEEGTDGLGQVKKDKSSADENAISSSSTQERQSPVNSNDLEWDNDFVSAEINTSDTAQLLAAEMAIQKTASR</sequence>
<feature type="coiled-coil region" evidence="1">
    <location>
        <begin position="98"/>
        <end position="125"/>
    </location>
</feature>
<dbReference type="PANTHER" id="PTHR34529:SF1">
    <property type="entry name" value="AP-1 COMPLEX-ASSOCIATED REGULATORY PROTEIN"/>
    <property type="match status" value="1"/>
</dbReference>
<dbReference type="GO" id="GO:0035650">
    <property type="term" value="F:AP-1 adaptor complex binding"/>
    <property type="evidence" value="ECO:0007669"/>
    <property type="project" value="InterPro"/>
</dbReference>
<evidence type="ECO:0000256" key="1">
    <source>
        <dbReference type="SAM" id="Coils"/>
    </source>
</evidence>
<organism evidence="3">
    <name type="scientific">Magallana gigas</name>
    <name type="common">Pacific oyster</name>
    <name type="synonym">Crassostrea gigas</name>
    <dbReference type="NCBI Taxonomy" id="29159"/>
    <lineage>
        <taxon>Eukaryota</taxon>
        <taxon>Metazoa</taxon>
        <taxon>Spiralia</taxon>
        <taxon>Lophotrochozoa</taxon>
        <taxon>Mollusca</taxon>
        <taxon>Bivalvia</taxon>
        <taxon>Autobranchia</taxon>
        <taxon>Pteriomorphia</taxon>
        <taxon>Ostreida</taxon>
        <taxon>Ostreoidea</taxon>
        <taxon>Ostreidae</taxon>
        <taxon>Magallana</taxon>
    </lineage>
</organism>
<dbReference type="InterPro" id="IPR031483">
    <property type="entry name" value="AP1AR"/>
</dbReference>
<evidence type="ECO:0000313" key="3">
    <source>
        <dbReference type="EMBL" id="EKC40383.1"/>
    </source>
</evidence>
<feature type="compositionally biased region" description="Polar residues" evidence="2">
    <location>
        <begin position="248"/>
        <end position="259"/>
    </location>
</feature>
<dbReference type="HOGENOM" id="CLU_088812_0_0_1"/>
<dbReference type="PANTHER" id="PTHR34529">
    <property type="entry name" value="AP-1 COMPLEX-ASSOCIATED REGULATORY PROTEIN"/>
    <property type="match status" value="1"/>
</dbReference>
<dbReference type="InParanoid" id="K1R3N4"/>
<feature type="compositionally biased region" description="Polar residues" evidence="2">
    <location>
        <begin position="191"/>
        <end position="202"/>
    </location>
</feature>
<feature type="region of interest" description="Disordered" evidence="2">
    <location>
        <begin position="183"/>
        <end position="261"/>
    </location>
</feature>
<dbReference type="GO" id="GO:0048203">
    <property type="term" value="P:vesicle targeting, trans-Golgi to endosome"/>
    <property type="evidence" value="ECO:0007669"/>
    <property type="project" value="InterPro"/>
</dbReference>
<gene>
    <name evidence="3" type="ORF">CGI_10012618</name>
</gene>
<evidence type="ECO:0000256" key="2">
    <source>
        <dbReference type="SAM" id="MobiDB-lite"/>
    </source>
</evidence>
<keyword evidence="1" id="KW-0175">Coiled coil</keyword>
<accession>K1R3N4</accession>
<proteinExistence type="predicted"/>
<reference evidence="3" key="1">
    <citation type="journal article" date="2012" name="Nature">
        <title>The oyster genome reveals stress adaptation and complexity of shell formation.</title>
        <authorList>
            <person name="Zhang G."/>
            <person name="Fang X."/>
            <person name="Guo X."/>
            <person name="Li L."/>
            <person name="Luo R."/>
            <person name="Xu F."/>
            <person name="Yang P."/>
            <person name="Zhang L."/>
            <person name="Wang X."/>
            <person name="Qi H."/>
            <person name="Xiong Z."/>
            <person name="Que H."/>
            <person name="Xie Y."/>
            <person name="Holland P.W."/>
            <person name="Paps J."/>
            <person name="Zhu Y."/>
            <person name="Wu F."/>
            <person name="Chen Y."/>
            <person name="Wang J."/>
            <person name="Peng C."/>
            <person name="Meng J."/>
            <person name="Yang L."/>
            <person name="Liu J."/>
            <person name="Wen B."/>
            <person name="Zhang N."/>
            <person name="Huang Z."/>
            <person name="Zhu Q."/>
            <person name="Feng Y."/>
            <person name="Mount A."/>
            <person name="Hedgecock D."/>
            <person name="Xu Z."/>
            <person name="Liu Y."/>
            <person name="Domazet-Loso T."/>
            <person name="Du Y."/>
            <person name="Sun X."/>
            <person name="Zhang S."/>
            <person name="Liu B."/>
            <person name="Cheng P."/>
            <person name="Jiang X."/>
            <person name="Li J."/>
            <person name="Fan D."/>
            <person name="Wang W."/>
            <person name="Fu W."/>
            <person name="Wang T."/>
            <person name="Wang B."/>
            <person name="Zhang J."/>
            <person name="Peng Z."/>
            <person name="Li Y."/>
            <person name="Li N."/>
            <person name="Wang J."/>
            <person name="Chen M."/>
            <person name="He Y."/>
            <person name="Tan F."/>
            <person name="Song X."/>
            <person name="Zheng Q."/>
            <person name="Huang R."/>
            <person name="Yang H."/>
            <person name="Du X."/>
            <person name="Chen L."/>
            <person name="Yang M."/>
            <person name="Gaffney P.M."/>
            <person name="Wang S."/>
            <person name="Luo L."/>
            <person name="She Z."/>
            <person name="Ming Y."/>
            <person name="Huang W."/>
            <person name="Zhang S."/>
            <person name="Huang B."/>
            <person name="Zhang Y."/>
            <person name="Qu T."/>
            <person name="Ni P."/>
            <person name="Miao G."/>
            <person name="Wang J."/>
            <person name="Wang Q."/>
            <person name="Steinberg C.E."/>
            <person name="Wang H."/>
            <person name="Li N."/>
            <person name="Qian L."/>
            <person name="Zhang G."/>
            <person name="Li Y."/>
            <person name="Yang H."/>
            <person name="Liu X."/>
            <person name="Wang J."/>
            <person name="Yin Y."/>
            <person name="Wang J."/>
        </authorList>
    </citation>
    <scope>NUCLEOTIDE SEQUENCE [LARGE SCALE GENOMIC DNA]</scope>
    <source>
        <strain evidence="3">05x7-T-G4-1.051#20</strain>
    </source>
</reference>
<dbReference type="GO" id="GO:1900025">
    <property type="term" value="P:negative regulation of substrate adhesion-dependent cell spreading"/>
    <property type="evidence" value="ECO:0007669"/>
    <property type="project" value="InterPro"/>
</dbReference>
<dbReference type="Pfam" id="PF15745">
    <property type="entry name" value="AP1AR"/>
    <property type="match status" value="1"/>
</dbReference>